<evidence type="ECO:0000256" key="2">
    <source>
        <dbReference type="ARBA" id="ARBA00022737"/>
    </source>
</evidence>
<dbReference type="GO" id="GO:0009408">
    <property type="term" value="P:response to heat"/>
    <property type="evidence" value="ECO:0007669"/>
    <property type="project" value="InterPro"/>
</dbReference>
<dbReference type="Pfam" id="PF00684">
    <property type="entry name" value="DnaJ_CXXCXGXG"/>
    <property type="match status" value="1"/>
</dbReference>
<dbReference type="InterPro" id="IPR036869">
    <property type="entry name" value="J_dom_sf"/>
</dbReference>
<evidence type="ECO:0000259" key="7">
    <source>
        <dbReference type="PROSITE" id="PS50076"/>
    </source>
</evidence>
<dbReference type="PANTHER" id="PTHR43096">
    <property type="entry name" value="DNAJ HOMOLOG 1, MITOCHONDRIAL-RELATED"/>
    <property type="match status" value="1"/>
</dbReference>
<dbReference type="PROSITE" id="PS00636">
    <property type="entry name" value="DNAJ_1"/>
    <property type="match status" value="1"/>
</dbReference>
<reference evidence="9" key="1">
    <citation type="journal article" date="2025" name="Foods">
        <title>Unveiling the Microbial Signatures of Arabica Coffee Cherries: Insights into Ripeness Specific Diversity, Functional Traits, and Implications for Quality and Safety.</title>
        <authorList>
            <consortium name="RefSeq"/>
            <person name="Tenea G.N."/>
            <person name="Cifuentes V."/>
            <person name="Reyes P."/>
            <person name="Cevallos-Vallejos M."/>
        </authorList>
    </citation>
    <scope>NUCLEOTIDE SEQUENCE [LARGE SCALE GENOMIC DNA]</scope>
</reference>
<dbReference type="CDD" id="cd06257">
    <property type="entry name" value="DnaJ"/>
    <property type="match status" value="1"/>
</dbReference>
<keyword evidence="2" id="KW-0677">Repeat</keyword>
<dbReference type="SUPFAM" id="SSF49493">
    <property type="entry name" value="HSP40/DnaJ peptide-binding domain"/>
    <property type="match status" value="2"/>
</dbReference>
<dbReference type="PROSITE" id="PS50076">
    <property type="entry name" value="DNAJ_2"/>
    <property type="match status" value="1"/>
</dbReference>
<dbReference type="GO" id="GO:0008270">
    <property type="term" value="F:zinc ion binding"/>
    <property type="evidence" value="ECO:0007669"/>
    <property type="project" value="UniProtKB-KW"/>
</dbReference>
<dbReference type="Gene3D" id="2.10.230.10">
    <property type="entry name" value="Heat shock protein DnaJ, cysteine-rich domain"/>
    <property type="match status" value="1"/>
</dbReference>
<evidence type="ECO:0000256" key="3">
    <source>
        <dbReference type="ARBA" id="ARBA00022771"/>
    </source>
</evidence>
<dbReference type="InterPro" id="IPR002939">
    <property type="entry name" value="DnaJ_C"/>
</dbReference>
<dbReference type="HAMAP" id="MF_01152">
    <property type="entry name" value="DnaJ"/>
    <property type="match status" value="1"/>
</dbReference>
<dbReference type="FunFam" id="2.10.230.10:FF:000002">
    <property type="entry name" value="Molecular chaperone DnaJ"/>
    <property type="match status" value="1"/>
</dbReference>
<dbReference type="GO" id="GO:0031072">
    <property type="term" value="F:heat shock protein binding"/>
    <property type="evidence" value="ECO:0007669"/>
    <property type="project" value="InterPro"/>
</dbReference>
<feature type="zinc finger region" description="CR-type" evidence="6">
    <location>
        <begin position="249"/>
        <end position="323"/>
    </location>
</feature>
<dbReference type="GO" id="GO:0005737">
    <property type="term" value="C:cytoplasm"/>
    <property type="evidence" value="ECO:0007669"/>
    <property type="project" value="TreeGrafter"/>
</dbReference>
<dbReference type="RefSeq" id="XP_027089929.1">
    <property type="nucleotide sequence ID" value="XM_027234128.2"/>
</dbReference>
<dbReference type="Proteomes" id="UP001652660">
    <property type="component" value="Chromosome 10e"/>
</dbReference>
<dbReference type="Pfam" id="PF01556">
    <property type="entry name" value="DnaJ_C"/>
    <property type="match status" value="1"/>
</dbReference>
<dbReference type="GO" id="GO:0042026">
    <property type="term" value="P:protein refolding"/>
    <property type="evidence" value="ECO:0007669"/>
    <property type="project" value="TreeGrafter"/>
</dbReference>
<protein>
    <submittedName>
        <fullName evidence="10">Chaperone protein dnaJ 1, mitochondrial-like isoform X1</fullName>
    </submittedName>
</protein>
<evidence type="ECO:0000313" key="9">
    <source>
        <dbReference type="Proteomes" id="UP001652660"/>
    </source>
</evidence>
<accession>A0A6P6UHA3</accession>
<name>A0A6P6UHA3_COFAR</name>
<dbReference type="Gene3D" id="2.60.260.20">
    <property type="entry name" value="Urease metallochaperone UreE, N-terminal domain"/>
    <property type="match status" value="2"/>
</dbReference>
<keyword evidence="1 6" id="KW-0479">Metal-binding</keyword>
<dbReference type="GeneID" id="113711007"/>
<evidence type="ECO:0000256" key="6">
    <source>
        <dbReference type="PROSITE-ProRule" id="PRU00546"/>
    </source>
</evidence>
<evidence type="ECO:0000259" key="8">
    <source>
        <dbReference type="PROSITE" id="PS51188"/>
    </source>
</evidence>
<dbReference type="GO" id="GO:0051082">
    <property type="term" value="F:unfolded protein binding"/>
    <property type="evidence" value="ECO:0007669"/>
    <property type="project" value="InterPro"/>
</dbReference>
<dbReference type="SUPFAM" id="SSF46565">
    <property type="entry name" value="Chaperone J-domain"/>
    <property type="match status" value="1"/>
</dbReference>
<dbReference type="Gene3D" id="1.10.287.110">
    <property type="entry name" value="DnaJ domain"/>
    <property type="match status" value="1"/>
</dbReference>
<dbReference type="AlphaFoldDB" id="A0A6P6UHA3"/>
<dbReference type="InterPro" id="IPR001305">
    <property type="entry name" value="HSP_DnaJ_Cys-rich_dom"/>
</dbReference>
<reference evidence="10" key="2">
    <citation type="submission" date="2025-08" db="UniProtKB">
        <authorList>
            <consortium name="RefSeq"/>
        </authorList>
    </citation>
    <scope>IDENTIFICATION</scope>
    <source>
        <tissue evidence="10">Leaves</tissue>
    </source>
</reference>
<dbReference type="GO" id="GO:0005524">
    <property type="term" value="F:ATP binding"/>
    <property type="evidence" value="ECO:0007669"/>
    <property type="project" value="InterPro"/>
</dbReference>
<keyword evidence="5" id="KW-0143">Chaperone</keyword>
<organism evidence="9 10">
    <name type="scientific">Coffea arabica</name>
    <name type="common">Arabian coffee</name>
    <dbReference type="NCBI Taxonomy" id="13443"/>
    <lineage>
        <taxon>Eukaryota</taxon>
        <taxon>Viridiplantae</taxon>
        <taxon>Streptophyta</taxon>
        <taxon>Embryophyta</taxon>
        <taxon>Tracheophyta</taxon>
        <taxon>Spermatophyta</taxon>
        <taxon>Magnoliopsida</taxon>
        <taxon>eudicotyledons</taxon>
        <taxon>Gunneridae</taxon>
        <taxon>Pentapetalae</taxon>
        <taxon>asterids</taxon>
        <taxon>lamiids</taxon>
        <taxon>Gentianales</taxon>
        <taxon>Rubiaceae</taxon>
        <taxon>Ixoroideae</taxon>
        <taxon>Gardenieae complex</taxon>
        <taxon>Bertiereae - Coffeeae clade</taxon>
        <taxon>Coffeeae</taxon>
        <taxon>Coffea</taxon>
    </lineage>
</organism>
<dbReference type="CDD" id="cd10719">
    <property type="entry name" value="DnaJ_zf"/>
    <property type="match status" value="1"/>
</dbReference>
<dbReference type="CDD" id="cd10747">
    <property type="entry name" value="DnaJ_C"/>
    <property type="match status" value="1"/>
</dbReference>
<dbReference type="PANTHER" id="PTHR43096:SF36">
    <property type="entry name" value="CHAPERONE PROTEIN DNAJ 1, MITOCHONDRIAL"/>
    <property type="match status" value="1"/>
</dbReference>
<dbReference type="PROSITE" id="PS51188">
    <property type="entry name" value="ZF_CR"/>
    <property type="match status" value="1"/>
</dbReference>
<evidence type="ECO:0000313" key="10">
    <source>
        <dbReference type="RefSeq" id="XP_027089929.1"/>
    </source>
</evidence>
<evidence type="ECO:0000256" key="4">
    <source>
        <dbReference type="ARBA" id="ARBA00022833"/>
    </source>
</evidence>
<keyword evidence="4 6" id="KW-0862">Zinc</keyword>
<dbReference type="SMART" id="SM00271">
    <property type="entry name" value="DnaJ"/>
    <property type="match status" value="1"/>
</dbReference>
<feature type="domain" description="J" evidence="7">
    <location>
        <begin position="120"/>
        <end position="185"/>
    </location>
</feature>
<dbReference type="InterPro" id="IPR012724">
    <property type="entry name" value="DnaJ"/>
</dbReference>
<dbReference type="PRINTS" id="PR00625">
    <property type="entry name" value="JDOMAIN"/>
</dbReference>
<keyword evidence="3 6" id="KW-0863">Zinc-finger</keyword>
<gene>
    <name evidence="10" type="primary">LOC113711007</name>
</gene>
<dbReference type="NCBIfam" id="NF008035">
    <property type="entry name" value="PRK10767.1"/>
    <property type="match status" value="1"/>
</dbReference>
<evidence type="ECO:0000256" key="5">
    <source>
        <dbReference type="ARBA" id="ARBA00023186"/>
    </source>
</evidence>
<dbReference type="InterPro" id="IPR036410">
    <property type="entry name" value="HSP_DnaJ_Cys-rich_dom_sf"/>
</dbReference>
<dbReference type="OrthoDB" id="10256793at2759"/>
<proteinExistence type="inferred from homology"/>
<keyword evidence="9" id="KW-1185">Reference proteome</keyword>
<sequence length="508" mass="56968">MGRWKPLGSSAHSILKNFWVVLINNQLFLLNQNYLLFDLSLHIFFCSFSFYFLPQFRSSNFLECSAGKRPLQVAFPALDHRRYLCSCRILLYPADFVPKGLLLSKRFIHATGPSNSTERDYYEILGVSRNATKEEIKKAFHALAKKYHPDANKKNPSAKRKFQEIRDAYEILQDPEKRAQYDRISEYGRTGEDVNYSSGDADGFRFTYGTQFSDSFYDVFAEIFKDQAKFHTKDIQVELSLSFSEAAKGCTKHLSFDADVPCDACNGHGYPPNAKRKICHNCQGSGMQTFLRFTETCSMCKGSGVIFKEFCRACQGSGAVEGVKHVKVSIPAGVDTGDTIHVENAGNAGRHGLEPGSLFIKLKVTEDPLFARDGADIYVDSNISFTQAILGGNVEVPTLSGKTKVQIPKGVQPGQLLRLRGKGLPKSGFFVDHGDQYVRFRVNFPVVLNERQRAILEEFANEEISSEHNTSGEGSWWQQMLGHVLAPKYVLEFSALVLILLLVKKILG</sequence>
<dbReference type="SUPFAM" id="SSF57938">
    <property type="entry name" value="DnaJ/Hsp40 cysteine-rich domain"/>
    <property type="match status" value="1"/>
</dbReference>
<dbReference type="InterPro" id="IPR008971">
    <property type="entry name" value="HSP40/DnaJ_pept-bd"/>
</dbReference>
<evidence type="ECO:0000256" key="1">
    <source>
        <dbReference type="ARBA" id="ARBA00022723"/>
    </source>
</evidence>
<dbReference type="InterPro" id="IPR001623">
    <property type="entry name" value="DnaJ_domain"/>
</dbReference>
<feature type="domain" description="CR-type" evidence="8">
    <location>
        <begin position="249"/>
        <end position="323"/>
    </location>
</feature>
<dbReference type="InterPro" id="IPR018253">
    <property type="entry name" value="DnaJ_domain_CS"/>
</dbReference>
<dbReference type="Pfam" id="PF00226">
    <property type="entry name" value="DnaJ"/>
    <property type="match status" value="1"/>
</dbReference>
<dbReference type="FunFam" id="2.60.260.20:FF:000005">
    <property type="entry name" value="Chaperone protein dnaJ 1, mitochondrial"/>
    <property type="match status" value="1"/>
</dbReference>